<comment type="caution">
    <text evidence="6">The sequence shown here is derived from an EMBL/GenBank/DDBJ whole genome shotgun (WGS) entry which is preliminary data.</text>
</comment>
<keyword evidence="3" id="KW-0238">DNA-binding</keyword>
<dbReference type="Proteomes" id="UP000661112">
    <property type="component" value="Unassembled WGS sequence"/>
</dbReference>
<evidence type="ECO:0000313" key="7">
    <source>
        <dbReference type="Proteomes" id="UP000661112"/>
    </source>
</evidence>
<name>A0ABR8CYA1_9NOST</name>
<evidence type="ECO:0000256" key="2">
    <source>
        <dbReference type="ARBA" id="ARBA00023015"/>
    </source>
</evidence>
<dbReference type="SMART" id="SM00422">
    <property type="entry name" value="HTH_MERR"/>
    <property type="match status" value="1"/>
</dbReference>
<proteinExistence type="predicted"/>
<keyword evidence="2" id="KW-0805">Transcription regulation</keyword>
<dbReference type="Gene3D" id="1.10.1660.10">
    <property type="match status" value="1"/>
</dbReference>
<dbReference type="EMBL" id="JACJSG010000004">
    <property type="protein sequence ID" value="MBD2499919.1"/>
    <property type="molecule type" value="Genomic_DNA"/>
</dbReference>
<keyword evidence="1" id="KW-0678">Repressor</keyword>
<gene>
    <name evidence="6" type="ORF">H6G83_04670</name>
</gene>
<keyword evidence="7" id="KW-1185">Reference proteome</keyword>
<organism evidence="6 7">
    <name type="scientific">Anabaena azotica FACHB-119</name>
    <dbReference type="NCBI Taxonomy" id="947527"/>
    <lineage>
        <taxon>Bacteria</taxon>
        <taxon>Bacillati</taxon>
        <taxon>Cyanobacteriota</taxon>
        <taxon>Cyanophyceae</taxon>
        <taxon>Nostocales</taxon>
        <taxon>Nostocaceae</taxon>
        <taxon>Anabaena</taxon>
        <taxon>Anabaena azotica</taxon>
    </lineage>
</organism>
<reference evidence="6 7" key="1">
    <citation type="journal article" date="2020" name="ISME J.">
        <title>Comparative genomics reveals insights into cyanobacterial evolution and habitat adaptation.</title>
        <authorList>
            <person name="Chen M.Y."/>
            <person name="Teng W.K."/>
            <person name="Zhao L."/>
            <person name="Hu C.X."/>
            <person name="Zhou Y.K."/>
            <person name="Han B.P."/>
            <person name="Song L.R."/>
            <person name="Shu W.S."/>
        </authorList>
    </citation>
    <scope>NUCLEOTIDE SEQUENCE [LARGE SCALE GENOMIC DNA]</scope>
    <source>
        <strain evidence="6 7">FACHB-119</strain>
    </source>
</reference>
<dbReference type="PANTHER" id="PTHR30204:SF69">
    <property type="entry name" value="MERR-FAMILY TRANSCRIPTIONAL REGULATOR"/>
    <property type="match status" value="1"/>
</dbReference>
<dbReference type="PROSITE" id="PS00552">
    <property type="entry name" value="HTH_MERR_1"/>
    <property type="match status" value="1"/>
</dbReference>
<keyword evidence="4" id="KW-0804">Transcription</keyword>
<feature type="domain" description="HTH merR-type" evidence="5">
    <location>
        <begin position="1"/>
        <end position="71"/>
    </location>
</feature>
<dbReference type="InterPro" id="IPR000551">
    <property type="entry name" value="MerR-type_HTH_dom"/>
</dbReference>
<evidence type="ECO:0000256" key="3">
    <source>
        <dbReference type="ARBA" id="ARBA00023125"/>
    </source>
</evidence>
<protein>
    <submittedName>
        <fullName evidence="6">MerR family transcriptional regulator</fullName>
    </submittedName>
</protein>
<dbReference type="SUPFAM" id="SSF46955">
    <property type="entry name" value="Putative DNA-binding domain"/>
    <property type="match status" value="1"/>
</dbReference>
<dbReference type="PROSITE" id="PS50937">
    <property type="entry name" value="HTH_MERR_2"/>
    <property type="match status" value="1"/>
</dbReference>
<dbReference type="InterPro" id="IPR047057">
    <property type="entry name" value="MerR_fam"/>
</dbReference>
<evidence type="ECO:0000313" key="6">
    <source>
        <dbReference type="EMBL" id="MBD2499919.1"/>
    </source>
</evidence>
<evidence type="ECO:0000256" key="1">
    <source>
        <dbReference type="ARBA" id="ARBA00022491"/>
    </source>
</evidence>
<evidence type="ECO:0000256" key="4">
    <source>
        <dbReference type="ARBA" id="ARBA00023163"/>
    </source>
</evidence>
<dbReference type="Pfam" id="PF13411">
    <property type="entry name" value="MerR_1"/>
    <property type="match status" value="1"/>
</dbReference>
<evidence type="ECO:0000259" key="5">
    <source>
        <dbReference type="PROSITE" id="PS50937"/>
    </source>
</evidence>
<dbReference type="InterPro" id="IPR009061">
    <property type="entry name" value="DNA-bd_dom_put_sf"/>
</dbReference>
<sequence length="127" mass="14482">MLIGELAKKTGLSKDTIRFYQKMGLIEAQERQAGSRTYMDFPPEMVERLAMITLGKSLGFTLNEIKHLMETWANGSIPTAQKLQIIDYKLAQITEKMRQLEEIQSYLTAKRHKITQESENSISAISS</sequence>
<dbReference type="RefSeq" id="WP_190467682.1">
    <property type="nucleotide sequence ID" value="NZ_JACJSG010000004.1"/>
</dbReference>
<dbReference type="PRINTS" id="PR00040">
    <property type="entry name" value="HTHMERR"/>
</dbReference>
<dbReference type="PANTHER" id="PTHR30204">
    <property type="entry name" value="REDOX-CYCLING DRUG-SENSING TRANSCRIPTIONAL ACTIVATOR SOXR"/>
    <property type="match status" value="1"/>
</dbReference>
<accession>A0ABR8CYA1</accession>